<keyword evidence="5" id="KW-0472">Membrane</keyword>
<dbReference type="GO" id="GO:0008104">
    <property type="term" value="P:intracellular protein localization"/>
    <property type="evidence" value="ECO:0007669"/>
    <property type="project" value="TreeGrafter"/>
</dbReference>
<reference evidence="6" key="1">
    <citation type="submission" date="2014-05" db="EMBL/GenBank/DDBJ databases">
        <title>The transcriptome of the halophilic microalga Tetraselmis sp. GSL018 isolated from the Great Salt Lake, Utah.</title>
        <authorList>
            <person name="Jinkerson R.E."/>
            <person name="D'Adamo S."/>
            <person name="Posewitz M.C."/>
        </authorList>
    </citation>
    <scope>NUCLEOTIDE SEQUENCE</scope>
    <source>
        <strain evidence="6">GSL018</strain>
    </source>
</reference>
<accession>A0A061S9T8</accession>
<evidence type="ECO:0000256" key="2">
    <source>
        <dbReference type="ARBA" id="ARBA00010131"/>
    </source>
</evidence>
<sequence>SDGRPIRTRLIAAPGKGKTKTEDVELDEDWICEHARHVGRMLPGGLQVLGTFFFGSEAALQQSNSSLSRLACACVEISSPAIAEDGSSVPECAIPPILFFADSKSKKVGLSGRGPCTA</sequence>
<protein>
    <submittedName>
        <fullName evidence="6">Uncharacterized protein</fullName>
    </submittedName>
</protein>
<name>A0A061S9T8_9CHLO</name>
<dbReference type="PANTHER" id="PTHR33966:SF1">
    <property type="entry name" value="PROTEIN ODR-4 HOMOLOG"/>
    <property type="match status" value="1"/>
</dbReference>
<evidence type="ECO:0000313" key="6">
    <source>
        <dbReference type="EMBL" id="JAC81018.1"/>
    </source>
</evidence>
<evidence type="ECO:0000256" key="4">
    <source>
        <dbReference type="ARBA" id="ARBA00022989"/>
    </source>
</evidence>
<dbReference type="InterPro" id="IPR029454">
    <property type="entry name" value="ODR-4-like"/>
</dbReference>
<evidence type="ECO:0000256" key="1">
    <source>
        <dbReference type="ARBA" id="ARBA00004370"/>
    </source>
</evidence>
<keyword evidence="3" id="KW-0812">Transmembrane</keyword>
<dbReference type="Pfam" id="PF14778">
    <property type="entry name" value="ODR4-like"/>
    <property type="match status" value="1"/>
</dbReference>
<gene>
    <name evidence="6" type="ORF">TSPGSL018_8873</name>
</gene>
<dbReference type="GO" id="GO:0012505">
    <property type="term" value="C:endomembrane system"/>
    <property type="evidence" value="ECO:0007669"/>
    <property type="project" value="TreeGrafter"/>
</dbReference>
<proteinExistence type="inferred from homology"/>
<keyword evidence="4" id="KW-1133">Transmembrane helix</keyword>
<dbReference type="AlphaFoldDB" id="A0A061S9T8"/>
<dbReference type="PANTHER" id="PTHR33966">
    <property type="entry name" value="PROTEIN ODR-4 HOMOLOG"/>
    <property type="match status" value="1"/>
</dbReference>
<comment type="similarity">
    <text evidence="2">Belongs to the ODR-4 family.</text>
</comment>
<dbReference type="EMBL" id="GBEZ01004180">
    <property type="protein sequence ID" value="JAC81018.1"/>
    <property type="molecule type" value="Transcribed_RNA"/>
</dbReference>
<comment type="subcellular location">
    <subcellularLocation>
        <location evidence="1">Membrane</location>
    </subcellularLocation>
</comment>
<evidence type="ECO:0000256" key="3">
    <source>
        <dbReference type="ARBA" id="ARBA00022692"/>
    </source>
</evidence>
<dbReference type="GO" id="GO:0016020">
    <property type="term" value="C:membrane"/>
    <property type="evidence" value="ECO:0007669"/>
    <property type="project" value="UniProtKB-SubCell"/>
</dbReference>
<evidence type="ECO:0000256" key="5">
    <source>
        <dbReference type="ARBA" id="ARBA00023136"/>
    </source>
</evidence>
<feature type="non-terminal residue" evidence="6">
    <location>
        <position position="1"/>
    </location>
</feature>
<organism evidence="6">
    <name type="scientific">Tetraselmis sp. GSL018</name>
    <dbReference type="NCBI Taxonomy" id="582737"/>
    <lineage>
        <taxon>Eukaryota</taxon>
        <taxon>Viridiplantae</taxon>
        <taxon>Chlorophyta</taxon>
        <taxon>core chlorophytes</taxon>
        <taxon>Chlorodendrophyceae</taxon>
        <taxon>Chlorodendrales</taxon>
        <taxon>Chlorodendraceae</taxon>
        <taxon>Tetraselmis</taxon>
    </lineage>
</organism>